<name>A0ABX4NG37_9LEPT</name>
<dbReference type="Proteomes" id="UP000231879">
    <property type="component" value="Unassembled WGS sequence"/>
</dbReference>
<dbReference type="EMBL" id="NPDS01000010">
    <property type="protein sequence ID" value="PJZ55658.1"/>
    <property type="molecule type" value="Genomic_DNA"/>
</dbReference>
<comment type="caution">
    <text evidence="1">The sequence shown here is derived from an EMBL/GenBank/DDBJ whole genome shotgun (WGS) entry which is preliminary data.</text>
</comment>
<gene>
    <name evidence="1" type="ORF">CH367_19485</name>
</gene>
<protein>
    <submittedName>
        <fullName evidence="1">Uncharacterized protein</fullName>
    </submittedName>
</protein>
<proteinExistence type="predicted"/>
<accession>A0ABX4NG37</accession>
<evidence type="ECO:0000313" key="2">
    <source>
        <dbReference type="Proteomes" id="UP000231879"/>
    </source>
</evidence>
<evidence type="ECO:0000313" key="1">
    <source>
        <dbReference type="EMBL" id="PJZ55658.1"/>
    </source>
</evidence>
<sequence>MGNLRTIPFITKNTYSQSQNDNPVGTFSEIGKPIYNFATDFFDLKRANDCVRRFGVNSRPSKSFFFQFKRSRSTCLT</sequence>
<organism evidence="1 2">
    <name type="scientific">Leptospira barantonii</name>
    <dbReference type="NCBI Taxonomy" id="2023184"/>
    <lineage>
        <taxon>Bacteria</taxon>
        <taxon>Pseudomonadati</taxon>
        <taxon>Spirochaetota</taxon>
        <taxon>Spirochaetia</taxon>
        <taxon>Leptospirales</taxon>
        <taxon>Leptospiraceae</taxon>
        <taxon>Leptospira</taxon>
    </lineage>
</organism>
<keyword evidence="2" id="KW-1185">Reference proteome</keyword>
<reference evidence="1 2" key="1">
    <citation type="submission" date="2017-07" db="EMBL/GenBank/DDBJ databases">
        <title>Leptospira spp. isolated from tropical soils.</title>
        <authorList>
            <person name="Thibeaux R."/>
            <person name="Iraola G."/>
            <person name="Ferres I."/>
            <person name="Bierque E."/>
            <person name="Girault D."/>
            <person name="Soupe-Gilbert M.-E."/>
            <person name="Picardeau M."/>
            <person name="Goarant C."/>
        </authorList>
    </citation>
    <scope>NUCLEOTIDE SEQUENCE [LARGE SCALE GENOMIC DNA]</scope>
    <source>
        <strain evidence="1 2">FH4-C-A1</strain>
    </source>
</reference>